<evidence type="ECO:0000313" key="3">
    <source>
        <dbReference type="EMBL" id="PIO13802.1"/>
    </source>
</evidence>
<evidence type="ECO:0000256" key="2">
    <source>
        <dbReference type="ARBA" id="ARBA00023052"/>
    </source>
</evidence>
<dbReference type="Gene3D" id="3.40.50.920">
    <property type="match status" value="1"/>
</dbReference>
<evidence type="ECO:0000256" key="1">
    <source>
        <dbReference type="ARBA" id="ARBA00022679"/>
    </source>
</evidence>
<organism evidence="3 4">
    <name type="scientific">Aquarana catesbeiana</name>
    <name type="common">American bullfrog</name>
    <name type="synonym">Rana catesbeiana</name>
    <dbReference type="NCBI Taxonomy" id="8400"/>
    <lineage>
        <taxon>Eukaryota</taxon>
        <taxon>Metazoa</taxon>
        <taxon>Chordata</taxon>
        <taxon>Craniata</taxon>
        <taxon>Vertebrata</taxon>
        <taxon>Euteleostomi</taxon>
        <taxon>Amphibia</taxon>
        <taxon>Batrachia</taxon>
        <taxon>Anura</taxon>
        <taxon>Neobatrachia</taxon>
        <taxon>Ranoidea</taxon>
        <taxon>Ranidae</taxon>
        <taxon>Aquarana</taxon>
    </lineage>
</organism>
<dbReference type="InterPro" id="IPR051424">
    <property type="entry name" value="Transketolase-like"/>
</dbReference>
<reference evidence="4" key="1">
    <citation type="journal article" date="2017" name="Nat. Commun.">
        <title>The North American bullfrog draft genome provides insight into hormonal regulation of long noncoding RNA.</title>
        <authorList>
            <person name="Hammond S.A."/>
            <person name="Warren R.L."/>
            <person name="Vandervalk B.P."/>
            <person name="Kucuk E."/>
            <person name="Khan H."/>
            <person name="Gibb E.A."/>
            <person name="Pandoh P."/>
            <person name="Kirk H."/>
            <person name="Zhao Y."/>
            <person name="Jones M."/>
            <person name="Mungall A.J."/>
            <person name="Coope R."/>
            <person name="Pleasance S."/>
            <person name="Moore R.A."/>
            <person name="Holt R.A."/>
            <person name="Round J.M."/>
            <person name="Ohora S."/>
            <person name="Walle B.V."/>
            <person name="Veldhoen N."/>
            <person name="Helbing C.C."/>
            <person name="Birol I."/>
        </authorList>
    </citation>
    <scope>NUCLEOTIDE SEQUENCE [LARGE SCALE GENOMIC DNA]</scope>
</reference>
<proteinExistence type="predicted"/>
<dbReference type="PANTHER" id="PTHR43195:SF4">
    <property type="entry name" value="TRANSKETOLASE-LIKE PROTEIN 2"/>
    <property type="match status" value="1"/>
</dbReference>
<dbReference type="AlphaFoldDB" id="A0A2G9QDW6"/>
<keyword evidence="2" id="KW-0786">Thiamine pyrophosphate</keyword>
<protein>
    <recommendedName>
        <fullName evidence="5">Transketolase C-terminal domain-containing protein</fullName>
    </recommendedName>
</protein>
<keyword evidence="1" id="KW-0808">Transferase</keyword>
<keyword evidence="4" id="KW-1185">Reference proteome</keyword>
<dbReference type="OrthoDB" id="9683774at2759"/>
<dbReference type="GO" id="GO:0004802">
    <property type="term" value="F:transketolase activity"/>
    <property type="evidence" value="ECO:0007669"/>
    <property type="project" value="TreeGrafter"/>
</dbReference>
<dbReference type="InterPro" id="IPR009014">
    <property type="entry name" value="Transketo_C/PFOR_II"/>
</dbReference>
<evidence type="ECO:0008006" key="5">
    <source>
        <dbReference type="Google" id="ProtNLM"/>
    </source>
</evidence>
<accession>A0A2G9QDW6</accession>
<dbReference type="Proteomes" id="UP000228934">
    <property type="component" value="Unassembled WGS sequence"/>
</dbReference>
<sequence>MRLDCQAEPSCAVTSAAGGIGDAVASALAGEPGFIVQSLAVRGVPRSGKPTELLEMFGISSKCIVEAVKSTFAN</sequence>
<gene>
    <name evidence="3" type="ORF">AB205_0122500</name>
</gene>
<name>A0A2G9QDW6_AQUCT</name>
<dbReference type="EMBL" id="KZ001974">
    <property type="protein sequence ID" value="PIO13802.1"/>
    <property type="molecule type" value="Genomic_DNA"/>
</dbReference>
<dbReference type="GO" id="GO:0030976">
    <property type="term" value="F:thiamine pyrophosphate binding"/>
    <property type="evidence" value="ECO:0007669"/>
    <property type="project" value="TreeGrafter"/>
</dbReference>
<evidence type="ECO:0000313" key="4">
    <source>
        <dbReference type="Proteomes" id="UP000228934"/>
    </source>
</evidence>
<dbReference type="SUPFAM" id="SSF52922">
    <property type="entry name" value="TK C-terminal domain-like"/>
    <property type="match status" value="1"/>
</dbReference>
<dbReference type="PANTHER" id="PTHR43195">
    <property type="entry name" value="TRANSKETOLASE"/>
    <property type="match status" value="1"/>
</dbReference>